<evidence type="ECO:0000313" key="2">
    <source>
        <dbReference type="Proteomes" id="UP001500630"/>
    </source>
</evidence>
<reference evidence="2" key="1">
    <citation type="journal article" date="2019" name="Int. J. Syst. Evol. Microbiol.">
        <title>The Global Catalogue of Microorganisms (GCM) 10K type strain sequencing project: providing services to taxonomists for standard genome sequencing and annotation.</title>
        <authorList>
            <consortium name="The Broad Institute Genomics Platform"/>
            <consortium name="The Broad Institute Genome Sequencing Center for Infectious Disease"/>
            <person name="Wu L."/>
            <person name="Ma J."/>
        </authorList>
    </citation>
    <scope>NUCLEOTIDE SEQUENCE [LARGE SCALE GENOMIC DNA]</scope>
    <source>
        <strain evidence="2">JCM 17326</strain>
    </source>
</reference>
<dbReference type="SUPFAM" id="SSF88697">
    <property type="entry name" value="PUA domain-like"/>
    <property type="match status" value="1"/>
</dbReference>
<keyword evidence="2" id="KW-1185">Reference proteome</keyword>
<dbReference type="RefSeq" id="WP_345575805.1">
    <property type="nucleotide sequence ID" value="NZ_BAABDQ010000046.1"/>
</dbReference>
<dbReference type="EMBL" id="BAABDQ010000046">
    <property type="protein sequence ID" value="GAA3610895.1"/>
    <property type="molecule type" value="Genomic_DNA"/>
</dbReference>
<protein>
    <recommendedName>
        <fullName evidence="3">ASCH domain-containing protein</fullName>
    </recommendedName>
</protein>
<dbReference type="Proteomes" id="UP001500630">
    <property type="component" value="Unassembled WGS sequence"/>
</dbReference>
<proteinExistence type="predicted"/>
<accession>A0ABP6ZJP3</accession>
<organism evidence="1 2">
    <name type="scientific">Nonomuraea rosea</name>
    <dbReference type="NCBI Taxonomy" id="638574"/>
    <lineage>
        <taxon>Bacteria</taxon>
        <taxon>Bacillati</taxon>
        <taxon>Actinomycetota</taxon>
        <taxon>Actinomycetes</taxon>
        <taxon>Streptosporangiales</taxon>
        <taxon>Streptosporangiaceae</taxon>
        <taxon>Nonomuraea</taxon>
    </lineage>
</organism>
<comment type="caution">
    <text evidence="1">The sequence shown here is derived from an EMBL/GenBank/DDBJ whole genome shotgun (WGS) entry which is preliminary data.</text>
</comment>
<sequence>MKAVTVWQPWSWAIALGGKDVENRTRGTRHRGEIAIHAGKPWDEYGAADPRVLEAAGLLAGPLLPDERFVFGAIVAVADLVDVVRDSSSPWAAEGQVHWLLANVRPLGEPVPCRGWQNVWEVAPDVEALVRAQLRLTALPVTLSAGWTGASCLRGAPIP</sequence>
<dbReference type="InterPro" id="IPR015947">
    <property type="entry name" value="PUA-like_sf"/>
</dbReference>
<gene>
    <name evidence="1" type="ORF">GCM10022419_114870</name>
</gene>
<dbReference type="Gene3D" id="2.30.130.30">
    <property type="entry name" value="Hypothetical protein"/>
    <property type="match status" value="1"/>
</dbReference>
<evidence type="ECO:0008006" key="3">
    <source>
        <dbReference type="Google" id="ProtNLM"/>
    </source>
</evidence>
<name>A0ABP6ZJP3_9ACTN</name>
<evidence type="ECO:0000313" key="1">
    <source>
        <dbReference type="EMBL" id="GAA3610895.1"/>
    </source>
</evidence>